<dbReference type="Pfam" id="PF01443">
    <property type="entry name" value="Viral_helicase1"/>
    <property type="match status" value="1"/>
</dbReference>
<evidence type="ECO:0000259" key="1">
    <source>
        <dbReference type="Pfam" id="PF01443"/>
    </source>
</evidence>
<dbReference type="EMBL" id="FJ196836">
    <property type="protein sequence ID" value="ACM45986.1"/>
    <property type="molecule type" value="Genomic_RNA"/>
</dbReference>
<reference evidence="2" key="1">
    <citation type="journal article" date="2009" name="Plant Dis.">
        <title>Helleborus net necrosis virus: A New Carlavirus Associated with 'Black Death' of Helleborus spp.</title>
        <authorList>
            <person name="Eastwell K.C."/>
            <person name="duToit L.J."/>
            <person name="Druffel K.L."/>
        </authorList>
    </citation>
    <scope>NUCLEOTIDE SEQUENCE</scope>
    <source>
        <strain evidence="2">H6</strain>
    </source>
</reference>
<protein>
    <submittedName>
        <fullName evidence="2">Triple gene block protein 1</fullName>
    </submittedName>
</protein>
<accession>B9UZ30</accession>
<evidence type="ECO:0000313" key="2">
    <source>
        <dbReference type="EMBL" id="ACM45986.1"/>
    </source>
</evidence>
<proteinExistence type="predicted"/>
<dbReference type="GO" id="GO:0005524">
    <property type="term" value="F:ATP binding"/>
    <property type="evidence" value="ECO:0007669"/>
    <property type="project" value="InterPro"/>
</dbReference>
<dbReference type="InterPro" id="IPR027351">
    <property type="entry name" value="(+)RNA_virus_helicase_core_dom"/>
</dbReference>
<name>B9UZ30_9VIRU</name>
<feature type="domain" description="(+)RNA virus helicase C-terminal" evidence="1">
    <location>
        <begin position="25"/>
        <end position="226"/>
    </location>
</feature>
<organism evidence="2">
    <name type="scientific">Helleborus net necrosis virus</name>
    <dbReference type="NCBI Taxonomy" id="592206"/>
    <lineage>
        <taxon>Viruses</taxon>
        <taxon>Riboviria</taxon>
        <taxon>Orthornavirae</taxon>
        <taxon>Kitrinoviricota</taxon>
        <taxon>Alsuviricetes</taxon>
        <taxon>Tymovirales</taxon>
        <taxon>Betaflexiviridae</taxon>
        <taxon>Quinvirinae</taxon>
        <taxon>Carlavirus</taxon>
        <taxon>Carlavirus necroretis</taxon>
    </lineage>
</organism>
<sequence>MDYLVNKLYTNKDFERTNLPLGSPIVINCVPGAGKSTFIKDLIDHDPRFVGLTFGAVPHPDLSSRGIIAASDYQPKAGDLVLVDEYTEGDYTDLNALALFGDPLQCSSRSTKPPAHYTATFSHRFGTNTAKLLRDLDYHVHAEGEDRVTFGNLYDLDPIGQNVAVEPEVISLLCKHNCDFLDLKQARGKTFDCVTFYCAESTISADLRADYFVGLTRHRRELLILNPYASLSTA</sequence>